<dbReference type="OrthoDB" id="2230412at2759"/>
<sequence length="589" mass="67156">MTANKRKQKEATSKSIPKTFKRACLANLPGSTVLSKDLAKILKVPGFIATLEVRQWKQEATLVRSYFQHTDIPENTSNQLITVLNGALQRIIKNENADAKLKCYSVALVRQFKTEKSKQRFNMEYRKLFNGYQVEKLEEEAQTEARVISRILTTVEAKAHRKNTQSRLDQLIKHDETDRYTDDNAHSDLESGSEDENDCPSEEETAGELSFAFTQAFADDSEAVGSVSSPNGNIDDLFAEEEEFPTLKVVKEKSIYKYQAPAQNIVSPHKPIIQAIDLGVLKDYFDICIGTNQDKATEETKQEFVAYMNEQNLYKSLKEMPAEIYDKLLTILQIQDRLKMKKIIMDLPAESSAFTEFVQYALLDFTLNLSKPSSFDGKNDERSIFCEVFIPIFKAFGNCLSVLNFTWCEKKAKDADYVWLVSNDFSKRNKDNLKLIDGVGTLTKINSTYLLMESSGFNHTSVVSHSLNDTLKNIKNGHDNLKYLFSQYRNASFNTIKKVNIFSCQIIENKITLIKYAVKSRTTWKVVECRSASVPLTIESSLYYVKVFELFAFMLNNIQKQQSVFNQLKLENLGLVPVPKHETVAHCLL</sequence>
<comment type="caution">
    <text evidence="2">The sequence shown here is derived from an EMBL/GenBank/DDBJ whole genome shotgun (WGS) entry which is preliminary data.</text>
</comment>
<feature type="compositionally biased region" description="Basic and acidic residues" evidence="1">
    <location>
        <begin position="170"/>
        <end position="189"/>
    </location>
</feature>
<dbReference type="AlphaFoldDB" id="A0A1C7NL94"/>
<evidence type="ECO:0000313" key="3">
    <source>
        <dbReference type="Proteomes" id="UP000093000"/>
    </source>
</evidence>
<name>A0A1C7NL94_9FUNG</name>
<evidence type="ECO:0000256" key="1">
    <source>
        <dbReference type="SAM" id="MobiDB-lite"/>
    </source>
</evidence>
<keyword evidence="3" id="KW-1185">Reference proteome</keyword>
<dbReference type="EMBL" id="LUGH01000080">
    <property type="protein sequence ID" value="OBZ89730.1"/>
    <property type="molecule type" value="Genomic_DNA"/>
</dbReference>
<reference evidence="2 3" key="1">
    <citation type="submission" date="2016-03" db="EMBL/GenBank/DDBJ databases">
        <title>Choanephora cucurbitarum.</title>
        <authorList>
            <person name="Min B."/>
            <person name="Park H."/>
            <person name="Park J.-H."/>
            <person name="Shin H.-D."/>
            <person name="Choi I.-G."/>
        </authorList>
    </citation>
    <scope>NUCLEOTIDE SEQUENCE [LARGE SCALE GENOMIC DNA]</scope>
    <source>
        <strain evidence="2 3">KUS-F28377</strain>
    </source>
</reference>
<protein>
    <submittedName>
        <fullName evidence="2">Uncharacterized protein</fullName>
    </submittedName>
</protein>
<dbReference type="InParanoid" id="A0A1C7NL94"/>
<gene>
    <name evidence="2" type="ORF">A0J61_02221</name>
</gene>
<feature type="compositionally biased region" description="Acidic residues" evidence="1">
    <location>
        <begin position="191"/>
        <end position="205"/>
    </location>
</feature>
<proteinExistence type="predicted"/>
<organism evidence="2 3">
    <name type="scientific">Choanephora cucurbitarum</name>
    <dbReference type="NCBI Taxonomy" id="101091"/>
    <lineage>
        <taxon>Eukaryota</taxon>
        <taxon>Fungi</taxon>
        <taxon>Fungi incertae sedis</taxon>
        <taxon>Mucoromycota</taxon>
        <taxon>Mucoromycotina</taxon>
        <taxon>Mucoromycetes</taxon>
        <taxon>Mucorales</taxon>
        <taxon>Mucorineae</taxon>
        <taxon>Choanephoraceae</taxon>
        <taxon>Choanephoroideae</taxon>
        <taxon>Choanephora</taxon>
    </lineage>
</organism>
<feature type="region of interest" description="Disordered" evidence="1">
    <location>
        <begin position="163"/>
        <end position="205"/>
    </location>
</feature>
<accession>A0A1C7NL94</accession>
<dbReference type="Proteomes" id="UP000093000">
    <property type="component" value="Unassembled WGS sequence"/>
</dbReference>
<evidence type="ECO:0000313" key="2">
    <source>
        <dbReference type="EMBL" id="OBZ89730.1"/>
    </source>
</evidence>